<sequence length="67" mass="7999">MEETASQDKSIKKQTSTKSKLESIQEFLTKKELEKGAISERIRKYFYRIIDKNPNKSLEEVWREIYG</sequence>
<dbReference type="AlphaFoldDB" id="A0A4Z0ZW74"/>
<dbReference type="Proteomes" id="UP000297567">
    <property type="component" value="Unassembled WGS sequence"/>
</dbReference>
<feature type="region of interest" description="Disordered" evidence="1">
    <location>
        <begin position="1"/>
        <end position="22"/>
    </location>
</feature>
<evidence type="ECO:0000313" key="2">
    <source>
        <dbReference type="EMBL" id="TGL58617.1"/>
    </source>
</evidence>
<dbReference type="EMBL" id="RQGH01000035">
    <property type="protein sequence ID" value="TGL58617.1"/>
    <property type="molecule type" value="Genomic_DNA"/>
</dbReference>
<gene>
    <name evidence="2" type="ORF">EHQ62_17125</name>
</gene>
<name>A0A4Z0ZW74_9LEPT</name>
<dbReference type="RefSeq" id="WP_135645094.1">
    <property type="nucleotide sequence ID" value="NZ_RQGH01000035.1"/>
</dbReference>
<keyword evidence="3" id="KW-1185">Reference proteome</keyword>
<organism evidence="2 3">
    <name type="scientific">Leptospira jelokensis</name>
    <dbReference type="NCBI Taxonomy" id="2484931"/>
    <lineage>
        <taxon>Bacteria</taxon>
        <taxon>Pseudomonadati</taxon>
        <taxon>Spirochaetota</taxon>
        <taxon>Spirochaetia</taxon>
        <taxon>Leptospirales</taxon>
        <taxon>Leptospiraceae</taxon>
        <taxon>Leptospira</taxon>
    </lineage>
</organism>
<proteinExistence type="predicted"/>
<accession>A0A4Z0ZW74</accession>
<reference evidence="2" key="1">
    <citation type="journal article" date="2019" name="PLoS Negl. Trop. Dis.">
        <title>Revisiting the worldwide diversity of Leptospira species in the environment.</title>
        <authorList>
            <person name="Vincent A.T."/>
            <person name="Schiettekatte O."/>
            <person name="Bourhy P."/>
            <person name="Veyrier F.J."/>
            <person name="Picardeau M."/>
        </authorList>
    </citation>
    <scope>NUCLEOTIDE SEQUENCE [LARGE SCALE GENOMIC DNA]</scope>
    <source>
        <strain evidence="2">201702451</strain>
    </source>
</reference>
<protein>
    <submittedName>
        <fullName evidence="2">Uncharacterized protein</fullName>
    </submittedName>
</protein>
<evidence type="ECO:0000313" key="3">
    <source>
        <dbReference type="Proteomes" id="UP000297567"/>
    </source>
</evidence>
<comment type="caution">
    <text evidence="2">The sequence shown here is derived from an EMBL/GenBank/DDBJ whole genome shotgun (WGS) entry which is preliminary data.</text>
</comment>
<evidence type="ECO:0000256" key="1">
    <source>
        <dbReference type="SAM" id="MobiDB-lite"/>
    </source>
</evidence>